<sequence>MWIKTMGLVDDNAASLRGTKQSLYMYLRLSFAEIASFLRNDRKVNNK</sequence>
<dbReference type="EMBL" id="QAOQ01000002">
    <property type="protein sequence ID" value="PTQ99413.1"/>
    <property type="molecule type" value="Genomic_DNA"/>
</dbReference>
<protein>
    <submittedName>
        <fullName evidence="1">Uncharacterized protein</fullName>
    </submittedName>
</protein>
<dbReference type="AlphaFoldDB" id="A0A2T5JCC1"/>
<gene>
    <name evidence="1" type="ORF">C8P68_102237</name>
</gene>
<dbReference type="Proteomes" id="UP000244168">
    <property type="component" value="Unassembled WGS sequence"/>
</dbReference>
<reference evidence="1 2" key="1">
    <citation type="submission" date="2018-04" db="EMBL/GenBank/DDBJ databases">
        <title>Genomic Encyclopedia of Archaeal and Bacterial Type Strains, Phase II (KMG-II): from individual species to whole genera.</title>
        <authorList>
            <person name="Goeker M."/>
        </authorList>
    </citation>
    <scope>NUCLEOTIDE SEQUENCE [LARGE SCALE GENOMIC DNA]</scope>
    <source>
        <strain evidence="1 2">DSM 26809</strain>
    </source>
</reference>
<evidence type="ECO:0000313" key="1">
    <source>
        <dbReference type="EMBL" id="PTQ99413.1"/>
    </source>
</evidence>
<proteinExistence type="predicted"/>
<evidence type="ECO:0000313" key="2">
    <source>
        <dbReference type="Proteomes" id="UP000244168"/>
    </source>
</evidence>
<accession>A0A2T5JCC1</accession>
<organism evidence="1 2">
    <name type="scientific">Mucilaginibacter yixingensis</name>
    <dbReference type="NCBI Taxonomy" id="1295612"/>
    <lineage>
        <taxon>Bacteria</taxon>
        <taxon>Pseudomonadati</taxon>
        <taxon>Bacteroidota</taxon>
        <taxon>Sphingobacteriia</taxon>
        <taxon>Sphingobacteriales</taxon>
        <taxon>Sphingobacteriaceae</taxon>
        <taxon>Mucilaginibacter</taxon>
    </lineage>
</organism>
<comment type="caution">
    <text evidence="1">The sequence shown here is derived from an EMBL/GenBank/DDBJ whole genome shotgun (WGS) entry which is preliminary data.</text>
</comment>
<name>A0A2T5JCC1_9SPHI</name>
<keyword evidence="2" id="KW-1185">Reference proteome</keyword>